<gene>
    <name evidence="3" type="ORF">H074_06197</name>
</gene>
<dbReference type="InterPro" id="IPR010031">
    <property type="entry name" value="FAD_lactone_oxidase-like"/>
</dbReference>
<dbReference type="PANTHER" id="PTHR43762">
    <property type="entry name" value="L-GULONOLACTONE OXIDASE"/>
    <property type="match status" value="1"/>
</dbReference>
<dbReference type="GO" id="GO:0080049">
    <property type="term" value="F:L-gulono-1,4-lactone dehydrogenase activity"/>
    <property type="evidence" value="ECO:0007669"/>
    <property type="project" value="TreeGrafter"/>
</dbReference>
<evidence type="ECO:0000313" key="4">
    <source>
        <dbReference type="Proteomes" id="UP000054226"/>
    </source>
</evidence>
<dbReference type="InterPro" id="IPR007173">
    <property type="entry name" value="ALO_C"/>
</dbReference>
<dbReference type="InterPro" id="IPR016171">
    <property type="entry name" value="Vanillyl_alc_oxidase_C-sub2"/>
</dbReference>
<evidence type="ECO:0000313" key="3">
    <source>
        <dbReference type="EMBL" id="EME63467.1"/>
    </source>
</evidence>
<evidence type="ECO:0000259" key="2">
    <source>
        <dbReference type="PROSITE" id="PS51387"/>
    </source>
</evidence>
<dbReference type="Pfam" id="PF04030">
    <property type="entry name" value="ALO"/>
    <property type="match status" value="1"/>
</dbReference>
<protein>
    <submittedName>
        <fullName evidence="3">Xylitol oxidase</fullName>
    </submittedName>
</protein>
<dbReference type="InterPro" id="IPR016167">
    <property type="entry name" value="FAD-bd_PCMH_sub1"/>
</dbReference>
<dbReference type="InterPro" id="IPR006094">
    <property type="entry name" value="Oxid_FAD_bind_N"/>
</dbReference>
<accession>M2Z868</accession>
<dbReference type="Proteomes" id="UP000054226">
    <property type="component" value="Unassembled WGS sequence"/>
</dbReference>
<dbReference type="AlphaFoldDB" id="M2Z868"/>
<dbReference type="EMBL" id="AOHO01000028">
    <property type="protein sequence ID" value="EME63467.1"/>
    <property type="molecule type" value="Genomic_DNA"/>
</dbReference>
<sequence>MRETNWAGNRTFTAERILRPRTIGQIQDTVARATAVKALGSGHCFNDIADCPGGVLLDLSALDVETVLDAESATITVPAAARYGDIAVQVHAAGFALANLASLPHCTVAGTVATATHGSGRRNQSLASAVSGLELVTADGEVKTYSRHDGVVVGLGALGVVTRLTLDLVPSFDLRQDVFDGLPWESVYEHFDEIQDAGYSVSLFTNWARDEVDQVWVKGSGRPGADFFGAKAADGPRHPAHAAGIPADNCTRQLGVTGPWHERIPHFRLDFTPSIGNELQTEYFVPVRHAVAAMEALRGMGDRLAPVLLTSEIRTVAGDDLWLSPFQGGDRVALHFTWLPDEDAVRALLPVMEERLAPFDVRPHWGKLFHRAADYPRLADFRALAAELDPDGKFRSPFVRRHVLGERSRSLASGRWGA</sequence>
<dbReference type="Pfam" id="PF01565">
    <property type="entry name" value="FAD_binding_4"/>
    <property type="match status" value="1"/>
</dbReference>
<organism evidence="3 4">
    <name type="scientific">Amycolatopsis decaplanina DSM 44594</name>
    <dbReference type="NCBI Taxonomy" id="1284240"/>
    <lineage>
        <taxon>Bacteria</taxon>
        <taxon>Bacillati</taxon>
        <taxon>Actinomycetota</taxon>
        <taxon>Actinomycetes</taxon>
        <taxon>Pseudonocardiales</taxon>
        <taxon>Pseudonocardiaceae</taxon>
        <taxon>Amycolatopsis</taxon>
    </lineage>
</organism>
<keyword evidence="4" id="KW-1185">Reference proteome</keyword>
<dbReference type="InterPro" id="IPR016166">
    <property type="entry name" value="FAD-bd_PCMH"/>
</dbReference>
<evidence type="ECO:0000256" key="1">
    <source>
        <dbReference type="ARBA" id="ARBA00023002"/>
    </source>
</evidence>
<dbReference type="InterPro" id="IPR016169">
    <property type="entry name" value="FAD-bd_PCMH_sub2"/>
</dbReference>
<name>M2Z868_9PSEU</name>
<dbReference type="OrthoDB" id="9800184at2"/>
<proteinExistence type="predicted"/>
<dbReference type="Gene3D" id="3.30.70.2530">
    <property type="match status" value="1"/>
</dbReference>
<dbReference type="SUPFAM" id="SSF56176">
    <property type="entry name" value="FAD-binding/transporter-associated domain-like"/>
    <property type="match status" value="1"/>
</dbReference>
<dbReference type="GO" id="GO:0003885">
    <property type="term" value="F:D-arabinono-1,4-lactone oxidase activity"/>
    <property type="evidence" value="ECO:0007669"/>
    <property type="project" value="InterPro"/>
</dbReference>
<dbReference type="Gene3D" id="3.30.70.2520">
    <property type="match status" value="1"/>
</dbReference>
<dbReference type="Gene3D" id="3.30.43.10">
    <property type="entry name" value="Uridine Diphospho-n-acetylenolpyruvylglucosamine Reductase, domain 2"/>
    <property type="match status" value="1"/>
</dbReference>
<dbReference type="InterPro" id="IPR036318">
    <property type="entry name" value="FAD-bd_PCMH-like_sf"/>
</dbReference>
<dbReference type="GO" id="GO:0071949">
    <property type="term" value="F:FAD binding"/>
    <property type="evidence" value="ECO:0007669"/>
    <property type="project" value="InterPro"/>
</dbReference>
<dbReference type="PROSITE" id="PS51387">
    <property type="entry name" value="FAD_PCMH"/>
    <property type="match status" value="1"/>
</dbReference>
<dbReference type="PANTHER" id="PTHR43762:SF1">
    <property type="entry name" value="D-ARABINONO-1,4-LACTONE OXIDASE"/>
    <property type="match status" value="1"/>
</dbReference>
<keyword evidence="1" id="KW-0560">Oxidoreductase</keyword>
<feature type="domain" description="FAD-binding PCMH-type" evidence="2">
    <location>
        <begin position="10"/>
        <end position="171"/>
    </location>
</feature>
<dbReference type="GO" id="GO:0016020">
    <property type="term" value="C:membrane"/>
    <property type="evidence" value="ECO:0007669"/>
    <property type="project" value="InterPro"/>
</dbReference>
<dbReference type="PATRIC" id="fig|1284240.4.peg.1254"/>
<dbReference type="RefSeq" id="WP_007029170.1">
    <property type="nucleotide sequence ID" value="NZ_AOHO01000028.1"/>
</dbReference>
<dbReference type="Gene3D" id="3.30.465.10">
    <property type="match status" value="1"/>
</dbReference>
<comment type="caution">
    <text evidence="3">The sequence shown here is derived from an EMBL/GenBank/DDBJ whole genome shotgun (WGS) entry which is preliminary data.</text>
</comment>
<dbReference type="Gene3D" id="1.10.45.10">
    <property type="entry name" value="Vanillyl-alcohol Oxidase, Chain A, domain 4"/>
    <property type="match status" value="1"/>
</dbReference>
<reference evidence="3 4" key="1">
    <citation type="journal article" date="2013" name="Genome Announc.">
        <title>Draft Genome Sequence of Amycolatopsis decaplanina Strain DSM 44594T.</title>
        <authorList>
            <person name="Kaur N."/>
            <person name="Kumar S."/>
            <person name="Bala M."/>
            <person name="Raghava G.P."/>
            <person name="Mayilraj S."/>
        </authorList>
    </citation>
    <scope>NUCLEOTIDE SEQUENCE [LARGE SCALE GENOMIC DNA]</scope>
    <source>
        <strain evidence="3 4">DSM 44594</strain>
    </source>
</reference>